<reference evidence="1 2" key="1">
    <citation type="journal article" date="2018" name="Microbiome">
        <title>Fine metagenomic profile of the Mediterranean stratified and mixed water columns revealed by assembly and recruitment.</title>
        <authorList>
            <person name="Haro-Moreno J.M."/>
            <person name="Lopez-Perez M."/>
            <person name="De La Torre J.R."/>
            <person name="Picazo A."/>
            <person name="Camacho A."/>
            <person name="Rodriguez-Valera F."/>
        </authorList>
    </citation>
    <scope>NUCLEOTIDE SEQUENCE [LARGE SCALE GENOMIC DNA]</scope>
    <source>
        <strain evidence="1">MED-G82</strain>
    </source>
</reference>
<proteinExistence type="predicted"/>
<dbReference type="EMBL" id="QOPE01000024">
    <property type="protein sequence ID" value="RCL40542.1"/>
    <property type="molecule type" value="Genomic_DNA"/>
</dbReference>
<dbReference type="AlphaFoldDB" id="A0A368BUQ7"/>
<gene>
    <name evidence="1" type="ORF">DBW96_03365</name>
</gene>
<protein>
    <recommendedName>
        <fullName evidence="3">M28 family peptidase</fullName>
    </recommendedName>
</protein>
<evidence type="ECO:0008006" key="3">
    <source>
        <dbReference type="Google" id="ProtNLM"/>
    </source>
</evidence>
<organism evidence="1 2">
    <name type="scientific">SAR86 cluster bacterium</name>
    <dbReference type="NCBI Taxonomy" id="2030880"/>
    <lineage>
        <taxon>Bacteria</taxon>
        <taxon>Pseudomonadati</taxon>
        <taxon>Pseudomonadota</taxon>
        <taxon>Gammaproteobacteria</taxon>
        <taxon>SAR86 cluster</taxon>
    </lineage>
</organism>
<dbReference type="Gene3D" id="3.40.630.10">
    <property type="entry name" value="Zn peptidases"/>
    <property type="match status" value="1"/>
</dbReference>
<evidence type="ECO:0000313" key="1">
    <source>
        <dbReference type="EMBL" id="RCL40542.1"/>
    </source>
</evidence>
<dbReference type="PROSITE" id="PS51257">
    <property type="entry name" value="PROKAR_LIPOPROTEIN"/>
    <property type="match status" value="1"/>
</dbReference>
<comment type="caution">
    <text evidence="1">The sequence shown here is derived from an EMBL/GenBank/DDBJ whole genome shotgun (WGS) entry which is preliminary data.</text>
</comment>
<name>A0A368BUQ7_9GAMM</name>
<evidence type="ECO:0000313" key="2">
    <source>
        <dbReference type="Proteomes" id="UP000253307"/>
    </source>
</evidence>
<accession>A0A368BUQ7</accession>
<dbReference type="Gene3D" id="3.50.30.30">
    <property type="match status" value="1"/>
</dbReference>
<sequence>MFSTNRTIYIAIIPIILISLVSCTKNDFSFLPLNEQWIVDETEATRWSMVKHNNLPTLTGSIEWKNYMNFLENEFKKYGVIDIYRNAWEFDKWTISEEPTNWTLSVDGNDVRVAYYGAYSGKTDLDGITAEMIYYDHDNPPSDIKDKIVVIPTRKHPSKPYSTNYLTNFTYNEYEYVLDGDTLPEPFEFVDPEVSFTFDIWYQLAQRLDQIPEDGEAAGAVIVYDMAYDRTKGLYTFPVPDHYDSPTLILSREDGAGVIEASKEKKEATIVLNSKIEKSEAYQLIGYLPGKDYGTDKDEQIILTNHTDGPSITQDNGALGILGIIKYFSNIPQEKRDRTLLIYLDCRHYMPGMEQAHKDVSWLKKNPNLKDKVVGLIQAEHLGEMDYKEVNGEVIPTGYSEQSYLWTRNNDYLIESAKNALDRYGWSRGMLSVPERPGPNGNIQQVWWGVGIIALANELRDNEDCDEYSCDENLTSNSPIVWNGSSCEVWTCLNVPAYGQGGFLGYYWNKYSDISKWSSELFIQQTSTMIDLTGVLMYSDLETIKPILGDQSFRNTDMSIAAPIDIEE</sequence>
<dbReference type="Proteomes" id="UP000253307">
    <property type="component" value="Unassembled WGS sequence"/>
</dbReference>